<accession>A0ACC0PJN6</accession>
<name>A0ACC0PJN6_RHOML</name>
<comment type="caution">
    <text evidence="1">The sequence shown here is derived from an EMBL/GenBank/DDBJ whole genome shotgun (WGS) entry which is preliminary data.</text>
</comment>
<proteinExistence type="predicted"/>
<sequence>MSDCNLPHELIVEILKRLPAKSLLRFRCVRKSWSSLITSPVFIASYNHLNSTNPSTSNTQILFRNYSETLHKEIYTLHHDNTTFDIHTELEFPFTSFNPYFRIVGSCNGLICLADTLFKHKNKVILWNPSVREFLNLPSPSIPYESEWLLMSVFGFGFDCKKKDYKVVRIAIDGLSRNIHPRAEVFELSTGAWRAFDAVVPPYEMHHCWLQANLNGSVHWLAFNPSQNGGFCSLIVAFDASDEVFREILLPLSLANEHLVDLSITVCGNCLALCHYYQVTNHRACTIWLLKEYGVGTWYKMFTIDLQQGVLLALSFRGNGEVLLATGGGELVCYSPKKKQATHLGIHGSSQLFKLYTGSFYLDTYVQSLVFRDRVNGVSDSAAALLSLDA</sequence>
<evidence type="ECO:0000313" key="2">
    <source>
        <dbReference type="Proteomes" id="UP001062846"/>
    </source>
</evidence>
<reference evidence="1" key="1">
    <citation type="submission" date="2022-02" db="EMBL/GenBank/DDBJ databases">
        <title>Plant Genome Project.</title>
        <authorList>
            <person name="Zhang R.-G."/>
        </authorList>
    </citation>
    <scope>NUCLEOTIDE SEQUENCE</scope>
    <source>
        <strain evidence="1">AT1</strain>
    </source>
</reference>
<keyword evidence="2" id="KW-1185">Reference proteome</keyword>
<gene>
    <name evidence="1" type="ORF">RHMOL_Rhmol03G0290300</name>
</gene>
<evidence type="ECO:0000313" key="1">
    <source>
        <dbReference type="EMBL" id="KAI8565811.1"/>
    </source>
</evidence>
<organism evidence="1 2">
    <name type="scientific">Rhododendron molle</name>
    <name type="common">Chinese azalea</name>
    <name type="synonym">Azalea mollis</name>
    <dbReference type="NCBI Taxonomy" id="49168"/>
    <lineage>
        <taxon>Eukaryota</taxon>
        <taxon>Viridiplantae</taxon>
        <taxon>Streptophyta</taxon>
        <taxon>Embryophyta</taxon>
        <taxon>Tracheophyta</taxon>
        <taxon>Spermatophyta</taxon>
        <taxon>Magnoliopsida</taxon>
        <taxon>eudicotyledons</taxon>
        <taxon>Gunneridae</taxon>
        <taxon>Pentapetalae</taxon>
        <taxon>asterids</taxon>
        <taxon>Ericales</taxon>
        <taxon>Ericaceae</taxon>
        <taxon>Ericoideae</taxon>
        <taxon>Rhodoreae</taxon>
        <taxon>Rhododendron</taxon>
    </lineage>
</organism>
<dbReference type="EMBL" id="CM046390">
    <property type="protein sequence ID" value="KAI8565811.1"/>
    <property type="molecule type" value="Genomic_DNA"/>
</dbReference>
<protein>
    <submittedName>
        <fullName evidence="1">Uncharacterized protein</fullName>
    </submittedName>
</protein>
<dbReference type="Proteomes" id="UP001062846">
    <property type="component" value="Chromosome 3"/>
</dbReference>